<evidence type="ECO:0000313" key="7">
    <source>
        <dbReference type="Proteomes" id="UP000182142"/>
    </source>
</evidence>
<evidence type="ECO:0000259" key="2">
    <source>
        <dbReference type="Pfam" id="PF12879"/>
    </source>
</evidence>
<dbReference type="EMBL" id="CWHR02000012">
    <property type="protein sequence ID" value="SBO27707.1"/>
    <property type="molecule type" value="Genomic_DNA"/>
</dbReference>
<dbReference type="Pfam" id="PF12878">
    <property type="entry name" value="SICA_beta"/>
    <property type="match status" value="7"/>
</dbReference>
<feature type="domain" description="Schizont-infected cell agglutination extracellular alpha" evidence="3">
    <location>
        <begin position="18"/>
        <end position="200"/>
    </location>
</feature>
<sequence>MAAAVAAAGASTEQDGEKLRIAWKEKLSTSSQNAQSAPNVALPDEVTKKVNEMLDDLGPYVNWVYAAGGKVASACGELKAPGDKSGKGTTTDQMKRVCKTLVQAVHWMGNLEKDGKKRTKGSTAEDEWKQYLRCVIGYEFLLRVLLPKYEVEKFMKIIFDTMERGGTEGALSSAGGICPWVKVDDVRGTEELIGSQVQEWLNNAKKDKNEGGIEGFDNIVAWSRYAEGTADMEEERAKRKGKISQSDKIIDLLRDGVSNPLEVLVDQIAKANHCIENAEKDANSGKENALCNRLKCIEEYLKKQPLPGSPGGPKTGQLSATEDFWNKKVKELWEELAGAMMQENGKTTNAECTKVKDGSSSPRDATHSEKTACNYLHAGFKELYNPSTPDGVDDILSKKNPSFRHAMGCFLLRAYANEMKKRSTCLIDKGIEKAFQLGKELSNGSTGTNANCNGNGKCIPCKWNENAFKDCQVKTEDNGVEKKATEVVEKIVQEDTTKIKDMQTKINDMKLCERFQCISERWLKKDRSNGDPLTSADWDRVRSKVTSQIAALGDALKDATTQNKRTEFELYCKDIPAVNGKPADKDACVLIAAGLRNLYKTAGDGVEESLKRTMQCVLLNAIADKMKDKLPCEQERSVEKGIDHAFGQSATIKSKSSACGTDDKCFTCPRFKDYKECQIKENDSSKEVLLKDQIDHKLEDTNLASTTSLTTSSLTKTICKPCTGDEKGDFCQELNCVVDKWGERKNGSSSGTTTWEKMKSDFETELKLLLEDMQNPTKQAAVASNCTGVSGGQTWSDSDAHGFANKTACKLVAAGLEHISKIQHEYSGDPKTGQPEKNENPYDNQEFKQFISCLMLKAVAQKMKEDSKICDIDQGIRVAFTKAQQIASTNCKNGKPCIECKLADKYDECYFDKKQQDKVNDKLDSLLKTQGSDVNNILFTITKTGGNSSSNLCLRLQCLASRVQASSSADEFWTNEGEVGQLWTQLSEAMIHNADKNNGQCNIMDNGTTGAMTRQATDPERKACQYLTAGFTKLRTISATTTNGGNNILDKHPSLKQTVGCFLLKEYAKHMKDNAKCLVESGIKKAFDIALKNLNGSCTGEGPCVPCHWKEKDYDTCQIHTTGPNIEDVKRKVQGIVETKSVPNAMEDINKMTTLCDYIKCAAPKWFHNQKNSKNQGGNGTAKTWCDFWENEGVRPELKKMFDKIASEGQNKPTSITIGTTCRGFGDGNPDSVERKACNHITAGLEYIDGIKPDVSGSGRGPSTQSSGQGNQLLQQAVGCIALNLYADQIIAKSSEKCPIGEDKISRMFTDWNTQHNSLSSNSCNDANKNNCFKCDRVSNSQFNDCKLSVSNTLINATQNVQNCTSNTGRENVQTELNKFLNENNPSSSKSIPEVKKTLSEINKMDSFCSQMQCAAKQYYVKAINKNVNSSEVKWDDINNVVKEELKNLLEEMSKKNDDSTFDQYCKDVSSLSPKDTPGEEKAKQKACKLFALGLKHISKIKDENNQNKDAVPLKQTMMCAALNLYADQLIKKANNQCPLDGKKLEQAIDHAFSKNTLIMNGGTPCPPGSNSCSICNREKNTFNSCQIGSGSNAAYVKSKMTDLLNSEDKSQTNTTPNMTKTLDKINKIETFCTQVQCAIKQELRRQNKLKNGIPSWDALHEDINKELKELLKYMTKGQSQPNLLTYCNDDANWSKLGHKQSKTNKAACLLFASGLQHIYKNKTKDPVNGPSFGQTMGCLFLKEYAKQLQNVANEKKQGHSWVHPLCSIKEGINYAFKQSESIMNEIFPCDKNSNSCFVCTQEEGYNNCQIGDDNIGNKAKDLFTEPTKQNQMEKTLENTVCPILLTDLLTPFVPLAPVSIGLSAMAYYLWKYFGPLGKGGQRFRRSPTEIPGPSVQEQVLDHVQQDSSHEYQLVKERKPRSAPTRTKRSGPVNRRTIIEIHFEVLDECQKGDTQLNQKDFLELLVQEFMGSEFMEEEEQVPMEDVLMERVPIEDVPSLGSGLMV</sequence>
<feature type="domain" description="Schizont-infected cell agglutination extracellular beta" evidence="1">
    <location>
        <begin position="951"/>
        <end position="1119"/>
    </location>
</feature>
<feature type="domain" description="Schizont-infected cell agglutination extracellular beta" evidence="1">
    <location>
        <begin position="1407"/>
        <end position="1588"/>
    </location>
</feature>
<evidence type="ECO:0000259" key="3">
    <source>
        <dbReference type="Pfam" id="PF12887"/>
    </source>
</evidence>
<evidence type="ECO:0000259" key="1">
    <source>
        <dbReference type="Pfam" id="PF12878"/>
    </source>
</evidence>
<dbReference type="Pfam" id="PF12879">
    <property type="entry name" value="SICA_C"/>
    <property type="match status" value="1"/>
</dbReference>
<dbReference type="EMBL" id="CWHQ02000014">
    <property type="protein sequence ID" value="SBO25423.1"/>
    <property type="molecule type" value="Genomic_DNA"/>
</dbReference>
<evidence type="ECO:0000313" key="5">
    <source>
        <dbReference type="EMBL" id="SBO27707.1"/>
    </source>
</evidence>
<reference evidence="6 7" key="1">
    <citation type="submission" date="2016-05" db="EMBL/GenBank/DDBJ databases">
        <authorList>
            <person name="Sharaf H."/>
        </authorList>
    </citation>
    <scope>NUCLEOTIDE SEQUENCE [LARGE SCALE GENOMIC DNA]</scope>
    <source>
        <strain evidence="6 7">H</strain>
    </source>
</reference>
<dbReference type="InterPro" id="IPR024285">
    <property type="entry name" value="SICA_extracell_b"/>
</dbReference>
<feature type="domain" description="Schizont-infected cell agglutination extracellular beta" evidence="1">
    <location>
        <begin position="730"/>
        <end position="910"/>
    </location>
</feature>
<dbReference type="InterPro" id="IPR024288">
    <property type="entry name" value="SICA_C"/>
</dbReference>
<proteinExistence type="predicted"/>
<evidence type="ECO:0000313" key="6">
    <source>
        <dbReference type="Proteomes" id="UP000182128"/>
    </source>
</evidence>
<feature type="domain" description="Schizont-infected cell agglutination extracellular beta" evidence="1">
    <location>
        <begin position="1631"/>
        <end position="1811"/>
    </location>
</feature>
<dbReference type="InterPro" id="IPR024290">
    <property type="entry name" value="SICA_extracell_a"/>
</dbReference>
<organism evidence="4 6">
    <name type="scientific">Plasmodium knowlesi (strain H)</name>
    <dbReference type="NCBI Taxonomy" id="5851"/>
    <lineage>
        <taxon>Eukaryota</taxon>
        <taxon>Sar</taxon>
        <taxon>Alveolata</taxon>
        <taxon>Apicomplexa</taxon>
        <taxon>Aconoidasida</taxon>
        <taxon>Haemosporida</taxon>
        <taxon>Plasmodiidae</taxon>
        <taxon>Plasmodium</taxon>
        <taxon>Plasmodium (Plasmodium)</taxon>
    </lineage>
</organism>
<gene>
    <name evidence="4" type="ORF">PKNA1_C2_0113500</name>
    <name evidence="5" type="ORF">PKNA1_H1_0113400</name>
</gene>
<dbReference type="Proteomes" id="UP000182128">
    <property type="component" value="Unassembled WGS sequence"/>
</dbReference>
<accession>A0A1A7VUW5</accession>
<feature type="domain" description="Schizont-infected cell agglutination extracellular beta" evidence="1">
    <location>
        <begin position="510"/>
        <end position="679"/>
    </location>
</feature>
<reference evidence="4" key="2">
    <citation type="submission" date="2016-05" db="EMBL/GenBank/DDBJ databases">
        <authorList>
            <person name="Lavstsen T."/>
            <person name="Jespersen J.S."/>
        </authorList>
    </citation>
    <scope>NUCLEOTIDE SEQUENCE [LARGE SCALE GENOMIC DNA]</scope>
</reference>
<feature type="domain" description="Schizont-infected cell agglutination extracellular beta" evidence="1">
    <location>
        <begin position="290"/>
        <end position="473"/>
    </location>
</feature>
<dbReference type="Proteomes" id="UP000182142">
    <property type="component" value="Unassembled WGS sequence"/>
</dbReference>
<name>A0A1A7VUW5_PLAKH</name>
<dbReference type="Pfam" id="PF12887">
    <property type="entry name" value="SICA_alpha"/>
    <property type="match status" value="1"/>
</dbReference>
<evidence type="ECO:0000313" key="4">
    <source>
        <dbReference type="EMBL" id="SBO25423.1"/>
    </source>
</evidence>
<feature type="domain" description="Schizont-infected cell agglutination extracellular beta" evidence="1">
    <location>
        <begin position="1154"/>
        <end position="1347"/>
    </location>
</feature>
<feature type="domain" description="Schizont-infected cell agglutination C-terminal" evidence="2">
    <location>
        <begin position="1872"/>
        <end position="2004"/>
    </location>
</feature>
<protein>
    <submittedName>
        <fullName evidence="4">SICAvar, type I</fullName>
    </submittedName>
</protein>